<evidence type="ECO:0000256" key="1">
    <source>
        <dbReference type="SAM" id="MobiDB-lite"/>
    </source>
</evidence>
<dbReference type="KEGG" id="mgo:AFA91_07270"/>
<proteinExistence type="predicted"/>
<reference evidence="2 3" key="1">
    <citation type="submission" date="2015-07" db="EMBL/GenBank/DDBJ databases">
        <title>Complete genome sequence of Mycobacterium goodii X7B, a facultative thermophilic biodesulfurizing bacterium.</title>
        <authorList>
            <person name="Yu B."/>
            <person name="Li F."/>
            <person name="Xu P."/>
        </authorList>
    </citation>
    <scope>NUCLEOTIDE SEQUENCE [LARGE SCALE GENOMIC DNA]</scope>
    <source>
        <strain evidence="2 3">X7B</strain>
    </source>
</reference>
<dbReference type="PATRIC" id="fig|134601.6.peg.1510"/>
<dbReference type="Proteomes" id="UP000062255">
    <property type="component" value="Chromosome"/>
</dbReference>
<accession>A0A0K0X338</accession>
<dbReference type="RefSeq" id="WP_049744120.1">
    <property type="nucleotide sequence ID" value="NZ_CP012150.1"/>
</dbReference>
<evidence type="ECO:0008006" key="4">
    <source>
        <dbReference type="Google" id="ProtNLM"/>
    </source>
</evidence>
<evidence type="ECO:0000313" key="3">
    <source>
        <dbReference type="Proteomes" id="UP000062255"/>
    </source>
</evidence>
<dbReference type="STRING" id="134601.AFA91_07270"/>
<feature type="compositionally biased region" description="Basic and acidic residues" evidence="1">
    <location>
        <begin position="16"/>
        <end position="32"/>
    </location>
</feature>
<feature type="region of interest" description="Disordered" evidence="1">
    <location>
        <begin position="1"/>
        <end position="48"/>
    </location>
</feature>
<dbReference type="OrthoDB" id="4641051at2"/>
<protein>
    <recommendedName>
        <fullName evidence="4">Secretion protein EspD</fullName>
    </recommendedName>
</protein>
<sequence>MDPNNSNASPDDDWGDEHAEFSAPAEHEHSDLDVFGDPAPVEEEAGSGFDGLGGYALASDIDEVDEGPIFSATNPPGTIGVHAYMNGSLQRIDLSPSVVGMTEAQVAKEISELAAIATMKAGAGQYVYLLYATVQQVGDRPDVREMLRSTLGLPTPEEATEAEAAYNRRYAREEF</sequence>
<organism evidence="2 3">
    <name type="scientific">Mycolicibacterium goodii</name>
    <name type="common">Mycobacterium goodii</name>
    <dbReference type="NCBI Taxonomy" id="134601"/>
    <lineage>
        <taxon>Bacteria</taxon>
        <taxon>Bacillati</taxon>
        <taxon>Actinomycetota</taxon>
        <taxon>Actinomycetes</taxon>
        <taxon>Mycobacteriales</taxon>
        <taxon>Mycobacteriaceae</taxon>
        <taxon>Mycolicibacterium</taxon>
    </lineage>
</organism>
<dbReference type="AlphaFoldDB" id="A0A0K0X338"/>
<name>A0A0K0X338_MYCGD</name>
<dbReference type="EMBL" id="CP012150">
    <property type="protein sequence ID" value="AKS31708.1"/>
    <property type="molecule type" value="Genomic_DNA"/>
</dbReference>
<evidence type="ECO:0000313" key="2">
    <source>
        <dbReference type="EMBL" id="AKS31708.1"/>
    </source>
</evidence>
<gene>
    <name evidence="2" type="ORF">AFA91_07270</name>
</gene>